<gene>
    <name evidence="4" type="ORF">HW347_10555</name>
</gene>
<reference evidence="4 5" key="1">
    <citation type="submission" date="2020-06" db="EMBL/GenBank/DDBJ databases">
        <authorList>
            <person name="Isaeva M.P."/>
            <person name="Chernysheva N.Y."/>
        </authorList>
    </citation>
    <scope>NUCLEOTIDE SEQUENCE [LARGE SCALE GENOMIC DNA]</scope>
    <source>
        <strain evidence="4 5">KMM 6746</strain>
    </source>
</reference>
<feature type="signal peptide" evidence="2">
    <location>
        <begin position="1"/>
        <end position="20"/>
    </location>
</feature>
<reference evidence="5" key="2">
    <citation type="submission" date="2023-07" db="EMBL/GenBank/DDBJ databases">
        <title>Zobellia barbeyronii sp. nov., a new marine flavobacterium, isolated from green and red algae.</title>
        <authorList>
            <person name="Nedashkovskaya O.I."/>
            <person name="Otstavnykh N."/>
            <person name="Zhukova N."/>
            <person name="Guzev K."/>
            <person name="Chausova V."/>
            <person name="Tekutyeva L."/>
            <person name="Mikhailov V."/>
            <person name="Isaeva M."/>
        </authorList>
    </citation>
    <scope>NUCLEOTIDE SEQUENCE [LARGE SCALE GENOMIC DNA]</scope>
    <source>
        <strain evidence="5">KMM 6746</strain>
    </source>
</reference>
<dbReference type="EMBL" id="JACATN010000003">
    <property type="protein sequence ID" value="MBT2161708.1"/>
    <property type="molecule type" value="Genomic_DNA"/>
</dbReference>
<evidence type="ECO:0000256" key="2">
    <source>
        <dbReference type="SAM" id="SignalP"/>
    </source>
</evidence>
<dbReference type="RefSeq" id="WP_214611841.1">
    <property type="nucleotide sequence ID" value="NZ_JACATN010000003.1"/>
</dbReference>
<feature type="transmembrane region" description="Helical" evidence="1">
    <location>
        <begin position="99"/>
        <end position="117"/>
    </location>
</feature>
<dbReference type="Pfam" id="PF13559">
    <property type="entry name" value="DUF4129"/>
    <property type="match status" value="1"/>
</dbReference>
<keyword evidence="5" id="KW-1185">Reference proteome</keyword>
<organism evidence="4 5">
    <name type="scientific">Zobellia barbeyronii</name>
    <dbReference type="NCBI Taxonomy" id="2748009"/>
    <lineage>
        <taxon>Bacteria</taxon>
        <taxon>Pseudomonadati</taxon>
        <taxon>Bacteroidota</taxon>
        <taxon>Flavobacteriia</taxon>
        <taxon>Flavobacteriales</taxon>
        <taxon>Flavobacteriaceae</taxon>
        <taxon>Zobellia</taxon>
    </lineage>
</organism>
<keyword evidence="1" id="KW-0812">Transmembrane</keyword>
<proteinExistence type="predicted"/>
<keyword evidence="1" id="KW-1133">Transmembrane helix</keyword>
<sequence length="246" mass="28658">MRKLHFFLWLSLCCAGFLTAQKDSLGIAYDTVALKTKTISDSDLSKFYEDNAFKYEVIEAERTWWDDFKSYLSNLILRILEGIFGVEEASGILATFLRLAPYLLLGILIYILIRFFLNINASALRQAKSNKALVSLSEEEHIIKNENIQDLIQKALAKNDFRLAVRYSYLQVLKLLSEKELISWESQKTNDDYIKEISKTELQNPFINITRLYDFTWYGDFHITEIEYSKAKKTFLSIEKIIRTNG</sequence>
<comment type="caution">
    <text evidence="4">The sequence shown here is derived from an EMBL/GenBank/DDBJ whole genome shotgun (WGS) entry which is preliminary data.</text>
</comment>
<evidence type="ECO:0000256" key="1">
    <source>
        <dbReference type="SAM" id="Phobius"/>
    </source>
</evidence>
<evidence type="ECO:0000313" key="5">
    <source>
        <dbReference type="Proteomes" id="UP000740413"/>
    </source>
</evidence>
<dbReference type="InterPro" id="IPR025403">
    <property type="entry name" value="TgpA-like_C"/>
</dbReference>
<feature type="chain" id="PRO_5045994306" evidence="2">
    <location>
        <begin position="21"/>
        <end position="246"/>
    </location>
</feature>
<keyword evidence="2" id="KW-0732">Signal</keyword>
<evidence type="ECO:0000313" key="4">
    <source>
        <dbReference type="EMBL" id="MBT2161708.1"/>
    </source>
</evidence>
<name>A0ABS5WE96_9FLAO</name>
<accession>A0ABS5WE96</accession>
<dbReference type="Proteomes" id="UP000740413">
    <property type="component" value="Unassembled WGS sequence"/>
</dbReference>
<feature type="domain" description="Protein-glutamine gamma-glutamyltransferase-like C-terminal" evidence="3">
    <location>
        <begin position="169"/>
        <end position="228"/>
    </location>
</feature>
<keyword evidence="1" id="KW-0472">Membrane</keyword>
<evidence type="ECO:0000259" key="3">
    <source>
        <dbReference type="Pfam" id="PF13559"/>
    </source>
</evidence>
<protein>
    <submittedName>
        <fullName evidence="4">DUF4129 domain-containing protein</fullName>
    </submittedName>
</protein>